<dbReference type="Proteomes" id="UP000245647">
    <property type="component" value="Unassembled WGS sequence"/>
</dbReference>
<dbReference type="InterPro" id="IPR015815">
    <property type="entry name" value="HIBADH-related"/>
</dbReference>
<dbReference type="Pfam" id="PF03446">
    <property type="entry name" value="NAD_binding_2"/>
    <property type="match status" value="1"/>
</dbReference>
<proteinExistence type="predicted"/>
<dbReference type="AlphaFoldDB" id="A0A2U2PM19"/>
<keyword evidence="1" id="KW-0560">Oxidoreductase</keyword>
<dbReference type="InterPro" id="IPR051265">
    <property type="entry name" value="HIBADH-related_NP60_sf"/>
</dbReference>
<dbReference type="RefSeq" id="WP_109413866.1">
    <property type="nucleotide sequence ID" value="NZ_QEAS01000001.1"/>
</dbReference>
<dbReference type="InterPro" id="IPR029154">
    <property type="entry name" value="HIBADH-like_NADP-bd"/>
</dbReference>
<organism evidence="6 7">
    <name type="scientific">Pararcticibacter amylolyticus</name>
    <dbReference type="NCBI Taxonomy" id="2173175"/>
    <lineage>
        <taxon>Bacteria</taxon>
        <taxon>Pseudomonadati</taxon>
        <taxon>Bacteroidota</taxon>
        <taxon>Sphingobacteriia</taxon>
        <taxon>Sphingobacteriales</taxon>
        <taxon>Sphingobacteriaceae</taxon>
        <taxon>Pararcticibacter</taxon>
    </lineage>
</organism>
<dbReference type="EMBL" id="QEAS01000001">
    <property type="protein sequence ID" value="PWG82447.1"/>
    <property type="molecule type" value="Genomic_DNA"/>
</dbReference>
<dbReference type="PANTHER" id="PTHR43580:SF8">
    <property type="entry name" value="6-PHOSPHOGLUCONATE DEHYDROGENASE NADP-BINDING DOMAIN-CONTAINING PROTEIN-RELATED"/>
    <property type="match status" value="1"/>
</dbReference>
<evidence type="ECO:0000259" key="4">
    <source>
        <dbReference type="Pfam" id="PF03446"/>
    </source>
</evidence>
<dbReference type="InterPro" id="IPR013328">
    <property type="entry name" value="6PGD_dom2"/>
</dbReference>
<dbReference type="Gene3D" id="1.10.1040.10">
    <property type="entry name" value="N-(1-d-carboxylethyl)-l-norvaline Dehydrogenase, domain 2"/>
    <property type="match status" value="1"/>
</dbReference>
<evidence type="ECO:0000256" key="1">
    <source>
        <dbReference type="ARBA" id="ARBA00023002"/>
    </source>
</evidence>
<sequence>MKTKVGFIGLGNLGTPIAQNLIEAGYHLQVYNRTSSKLEALDQNSITRCSSPAESADGVAFIVTVLSDDKAVKEILTNENGILKTLPEGAVHISVSTILPETAKELDVLHRAAGSHYLTSPVFGRPEAAAAKKLWVCLSGPEEIKEAARPLLESISQGIIDFGEEAGAANVVKLTGNFMIQASMEMMAEAYTLAEKYQVDRTKVADFFGSTLFNSPIFKTYGKMIAEKDYSQVGFTAQLGYKDAKLVFSMSQQSQTPMPFISAIHNRLLSALAKGWNQRDWVEAISRGVTDDAGVE</sequence>
<reference evidence="6 7" key="1">
    <citation type="submission" date="2018-04" db="EMBL/GenBank/DDBJ databases">
        <title>Pedobacter chongqingensis sp. nov., isolated from a rottenly hemp rope.</title>
        <authorList>
            <person name="Cai Y."/>
        </authorList>
    </citation>
    <scope>NUCLEOTIDE SEQUENCE [LARGE SCALE GENOMIC DNA]</scope>
    <source>
        <strain evidence="6 7">FJ4-8</strain>
    </source>
</reference>
<gene>
    <name evidence="6" type="ORF">DDR33_00845</name>
</gene>
<dbReference type="SUPFAM" id="SSF48179">
    <property type="entry name" value="6-phosphogluconate dehydrogenase C-terminal domain-like"/>
    <property type="match status" value="1"/>
</dbReference>
<dbReference type="InterPro" id="IPR036291">
    <property type="entry name" value="NAD(P)-bd_dom_sf"/>
</dbReference>
<dbReference type="GO" id="GO:0050661">
    <property type="term" value="F:NADP binding"/>
    <property type="evidence" value="ECO:0007669"/>
    <property type="project" value="InterPro"/>
</dbReference>
<dbReference type="SUPFAM" id="SSF51735">
    <property type="entry name" value="NAD(P)-binding Rossmann-fold domains"/>
    <property type="match status" value="1"/>
</dbReference>
<accession>A0A2U2PM19</accession>
<keyword evidence="7" id="KW-1185">Reference proteome</keyword>
<evidence type="ECO:0000313" key="7">
    <source>
        <dbReference type="Proteomes" id="UP000245647"/>
    </source>
</evidence>
<dbReference type="Gene3D" id="3.40.50.720">
    <property type="entry name" value="NAD(P)-binding Rossmann-like Domain"/>
    <property type="match status" value="1"/>
</dbReference>
<dbReference type="InterPro" id="IPR008927">
    <property type="entry name" value="6-PGluconate_DH-like_C_sf"/>
</dbReference>
<evidence type="ECO:0000259" key="5">
    <source>
        <dbReference type="Pfam" id="PF14833"/>
    </source>
</evidence>
<feature type="active site" evidence="3">
    <location>
        <position position="173"/>
    </location>
</feature>
<dbReference type="PIRSF" id="PIRSF000103">
    <property type="entry name" value="HIBADH"/>
    <property type="match status" value="1"/>
</dbReference>
<dbReference type="GO" id="GO:0051287">
    <property type="term" value="F:NAD binding"/>
    <property type="evidence" value="ECO:0007669"/>
    <property type="project" value="InterPro"/>
</dbReference>
<comment type="caution">
    <text evidence="6">The sequence shown here is derived from an EMBL/GenBank/DDBJ whole genome shotgun (WGS) entry which is preliminary data.</text>
</comment>
<protein>
    <submittedName>
        <fullName evidence="6">6-phosphogluconate dehydrogenase</fullName>
    </submittedName>
</protein>
<dbReference type="InterPro" id="IPR006115">
    <property type="entry name" value="6PGDH_NADP-bd"/>
</dbReference>
<evidence type="ECO:0000313" key="6">
    <source>
        <dbReference type="EMBL" id="PWG82447.1"/>
    </source>
</evidence>
<feature type="domain" description="3-hydroxyisobutyrate dehydrogenase-like NAD-binding" evidence="5">
    <location>
        <begin position="167"/>
        <end position="285"/>
    </location>
</feature>
<dbReference type="GO" id="GO:0016491">
    <property type="term" value="F:oxidoreductase activity"/>
    <property type="evidence" value="ECO:0007669"/>
    <property type="project" value="UniProtKB-KW"/>
</dbReference>
<evidence type="ECO:0000256" key="3">
    <source>
        <dbReference type="PIRSR" id="PIRSR000103-1"/>
    </source>
</evidence>
<feature type="domain" description="6-phosphogluconate dehydrogenase NADP-binding" evidence="4">
    <location>
        <begin position="4"/>
        <end position="160"/>
    </location>
</feature>
<evidence type="ECO:0000256" key="2">
    <source>
        <dbReference type="ARBA" id="ARBA00023027"/>
    </source>
</evidence>
<keyword evidence="2" id="KW-0520">NAD</keyword>
<dbReference type="Pfam" id="PF14833">
    <property type="entry name" value="NAD_binding_11"/>
    <property type="match status" value="1"/>
</dbReference>
<dbReference type="OrthoDB" id="9786703at2"/>
<name>A0A2U2PM19_9SPHI</name>
<dbReference type="PANTHER" id="PTHR43580">
    <property type="entry name" value="OXIDOREDUCTASE GLYR1-RELATED"/>
    <property type="match status" value="1"/>
</dbReference>